<keyword evidence="2" id="KW-1185">Reference proteome</keyword>
<protein>
    <submittedName>
        <fullName evidence="1">Uncharacterized protein</fullName>
    </submittedName>
</protein>
<evidence type="ECO:0000313" key="2">
    <source>
        <dbReference type="Proteomes" id="UP001054945"/>
    </source>
</evidence>
<accession>A0AAV4SVH8</accession>
<comment type="caution">
    <text evidence="1">The sequence shown here is derived from an EMBL/GenBank/DDBJ whole genome shotgun (WGS) entry which is preliminary data.</text>
</comment>
<evidence type="ECO:0000313" key="1">
    <source>
        <dbReference type="EMBL" id="GIY37780.1"/>
    </source>
</evidence>
<dbReference type="Proteomes" id="UP001054945">
    <property type="component" value="Unassembled WGS sequence"/>
</dbReference>
<organism evidence="1 2">
    <name type="scientific">Caerostris extrusa</name>
    <name type="common">Bark spider</name>
    <name type="synonym">Caerostris bankana</name>
    <dbReference type="NCBI Taxonomy" id="172846"/>
    <lineage>
        <taxon>Eukaryota</taxon>
        <taxon>Metazoa</taxon>
        <taxon>Ecdysozoa</taxon>
        <taxon>Arthropoda</taxon>
        <taxon>Chelicerata</taxon>
        <taxon>Arachnida</taxon>
        <taxon>Araneae</taxon>
        <taxon>Araneomorphae</taxon>
        <taxon>Entelegynae</taxon>
        <taxon>Araneoidea</taxon>
        <taxon>Araneidae</taxon>
        <taxon>Caerostris</taxon>
    </lineage>
</organism>
<gene>
    <name evidence="1" type="ORF">CEXT_603971</name>
</gene>
<dbReference type="EMBL" id="BPLR01010218">
    <property type="protein sequence ID" value="GIY37780.1"/>
    <property type="molecule type" value="Genomic_DNA"/>
</dbReference>
<dbReference type="AlphaFoldDB" id="A0AAV4SVH8"/>
<sequence>MDLECPSPVHTWNSICRVFIWLHHLRHQQGGISSTFESTVRICLAKLSFALAFSDYFETATLDRSFVFVFWPHGVKSLPGATGCSKNVHKKSVRCPAFPVTSPKRYRWLLMRIGLKRE</sequence>
<proteinExistence type="predicted"/>
<name>A0AAV4SVH8_CAEEX</name>
<reference evidence="1 2" key="1">
    <citation type="submission" date="2021-06" db="EMBL/GenBank/DDBJ databases">
        <title>Caerostris extrusa draft genome.</title>
        <authorList>
            <person name="Kono N."/>
            <person name="Arakawa K."/>
        </authorList>
    </citation>
    <scope>NUCLEOTIDE SEQUENCE [LARGE SCALE GENOMIC DNA]</scope>
</reference>